<reference evidence="1 2" key="1">
    <citation type="submission" date="2018-12" db="EMBL/GenBank/DDBJ databases">
        <title>Rubrispira sanarue gen. nov., sp., nov., a member of the order Silvanigrellales, isolated from a brackish lake in Hamamatsu Japan.</title>
        <authorList>
            <person name="Maejima Y."/>
            <person name="Iino T."/>
            <person name="Muraguchi Y."/>
            <person name="Fukuda K."/>
            <person name="Nojiri H."/>
            <person name="Ohkuma M."/>
            <person name="Moriuchi R."/>
            <person name="Dohra H."/>
            <person name="Kimbara K."/>
            <person name="Shintani M."/>
        </authorList>
    </citation>
    <scope>NUCLEOTIDE SEQUENCE [LARGE SCALE GENOMIC DNA]</scope>
    <source>
        <strain evidence="1 2">RF1110005</strain>
    </source>
</reference>
<gene>
    <name evidence="1" type="ORF">JCM31447_17470</name>
</gene>
<dbReference type="RefSeq" id="WP_130608877.1">
    <property type="nucleotide sequence ID" value="NZ_AP019368.1"/>
</dbReference>
<proteinExistence type="predicted"/>
<protein>
    <submittedName>
        <fullName evidence="1">Uncharacterized protein</fullName>
    </submittedName>
</protein>
<dbReference type="SUPFAM" id="SSF101756">
    <property type="entry name" value="Hypothetical protein YgiW"/>
    <property type="match status" value="1"/>
</dbReference>
<dbReference type="Proteomes" id="UP000291236">
    <property type="component" value="Chromosome"/>
</dbReference>
<dbReference type="OrthoDB" id="5296258at2"/>
<keyword evidence="2" id="KW-1185">Reference proteome</keyword>
<dbReference type="EMBL" id="AP019368">
    <property type="protein sequence ID" value="BBH53304.1"/>
    <property type="molecule type" value="Genomic_DNA"/>
</dbReference>
<sequence length="114" mass="12978">MKRLLHLSISFLLIINLMGCERRARLVEIKLLLLTPDGYFNQPIVLSGKVNDIGPGGLWFILEDKTGYIQVTTENIPNHNTCIKKGNEVSLGGHLEQYENHKYFSLNTLLRCSH</sequence>
<dbReference type="InterPro" id="IPR036700">
    <property type="entry name" value="BOBF_sf"/>
</dbReference>
<dbReference type="AlphaFoldDB" id="A0A4P2VMM9"/>
<dbReference type="KEGG" id="sbf:JCM31447_17470"/>
<accession>A0A4P2VMM9</accession>
<evidence type="ECO:0000313" key="2">
    <source>
        <dbReference type="Proteomes" id="UP000291236"/>
    </source>
</evidence>
<evidence type="ECO:0000313" key="1">
    <source>
        <dbReference type="EMBL" id="BBH53304.1"/>
    </source>
</evidence>
<name>A0A4P2VMM9_FLUSA</name>
<dbReference type="Gene3D" id="2.40.50.140">
    <property type="entry name" value="Nucleic acid-binding proteins"/>
    <property type="match status" value="1"/>
</dbReference>
<dbReference type="InterPro" id="IPR012340">
    <property type="entry name" value="NA-bd_OB-fold"/>
</dbReference>
<organism evidence="1 2">
    <name type="scientific">Fluviispira sanaruensis</name>
    <dbReference type="NCBI Taxonomy" id="2493639"/>
    <lineage>
        <taxon>Bacteria</taxon>
        <taxon>Pseudomonadati</taxon>
        <taxon>Bdellovibrionota</taxon>
        <taxon>Oligoflexia</taxon>
        <taxon>Silvanigrellales</taxon>
        <taxon>Silvanigrellaceae</taxon>
        <taxon>Fluviispira</taxon>
    </lineage>
</organism>